<dbReference type="EMBL" id="EU972718">
    <property type="protein sequence ID" value="ACG44836.1"/>
    <property type="molecule type" value="mRNA"/>
</dbReference>
<feature type="compositionally biased region" description="Basic residues" evidence="1">
    <location>
        <begin position="30"/>
        <end position="43"/>
    </location>
</feature>
<evidence type="ECO:0000256" key="1">
    <source>
        <dbReference type="SAM" id="MobiDB-lite"/>
    </source>
</evidence>
<feature type="region of interest" description="Disordered" evidence="1">
    <location>
        <begin position="12"/>
        <end position="53"/>
    </location>
</feature>
<name>B6U653_MAIZE</name>
<protein>
    <submittedName>
        <fullName evidence="2">Uncharacterized protein</fullName>
    </submittedName>
</protein>
<evidence type="ECO:0000313" key="2">
    <source>
        <dbReference type="EMBL" id="ACG44836.1"/>
    </source>
</evidence>
<feature type="compositionally biased region" description="Gly residues" evidence="1">
    <location>
        <begin position="44"/>
        <end position="53"/>
    </location>
</feature>
<proteinExistence type="evidence at transcript level"/>
<dbReference type="HOGENOM" id="CLU_199302_0_0_1"/>
<organism evidence="2">
    <name type="scientific">Zea mays</name>
    <name type="common">Maize</name>
    <dbReference type="NCBI Taxonomy" id="4577"/>
    <lineage>
        <taxon>Eukaryota</taxon>
        <taxon>Viridiplantae</taxon>
        <taxon>Streptophyta</taxon>
        <taxon>Embryophyta</taxon>
        <taxon>Tracheophyta</taxon>
        <taxon>Spermatophyta</taxon>
        <taxon>Magnoliopsida</taxon>
        <taxon>Liliopsida</taxon>
        <taxon>Poales</taxon>
        <taxon>Poaceae</taxon>
        <taxon>PACMAD clade</taxon>
        <taxon>Panicoideae</taxon>
        <taxon>Andropogonodae</taxon>
        <taxon>Andropogoneae</taxon>
        <taxon>Tripsacinae</taxon>
        <taxon>Zea</taxon>
    </lineage>
</organism>
<sequence length="53" mass="6207">MDALFAQMKAQRLRTVPQQQANSSPWSHFNQHRRVQQQQRRGRGYGGRNVGNQ</sequence>
<feature type="compositionally biased region" description="Polar residues" evidence="1">
    <location>
        <begin position="16"/>
        <end position="29"/>
    </location>
</feature>
<reference evidence="2" key="1">
    <citation type="journal article" date="2009" name="Plant Mol. Biol.">
        <title>Insights into corn genes derived from large-scale cDNA sequencing.</title>
        <authorList>
            <person name="Alexandrov N.N."/>
            <person name="Brover V.V."/>
            <person name="Freidin S."/>
            <person name="Troukhan M.E."/>
            <person name="Tatarinova T.V."/>
            <person name="Zhang H."/>
            <person name="Swaller T.J."/>
            <person name="Lu Y.P."/>
            <person name="Bouck J."/>
            <person name="Flavell R.B."/>
            <person name="Feldmann K.A."/>
        </authorList>
    </citation>
    <scope>NUCLEOTIDE SEQUENCE</scope>
</reference>
<dbReference type="AlphaFoldDB" id="B6U653"/>
<accession>B6U653</accession>